<organism evidence="1 2">
    <name type="scientific">Lentisphaera araneosa HTCC2155</name>
    <dbReference type="NCBI Taxonomy" id="313628"/>
    <lineage>
        <taxon>Bacteria</taxon>
        <taxon>Pseudomonadati</taxon>
        <taxon>Lentisphaerota</taxon>
        <taxon>Lentisphaeria</taxon>
        <taxon>Lentisphaerales</taxon>
        <taxon>Lentisphaeraceae</taxon>
        <taxon>Lentisphaera</taxon>
    </lineage>
</organism>
<keyword evidence="2" id="KW-1185">Reference proteome</keyword>
<evidence type="ECO:0000313" key="2">
    <source>
        <dbReference type="Proteomes" id="UP000004947"/>
    </source>
</evidence>
<dbReference type="Proteomes" id="UP000004947">
    <property type="component" value="Unassembled WGS sequence"/>
</dbReference>
<evidence type="ECO:0000313" key="1">
    <source>
        <dbReference type="EMBL" id="EDM26337.1"/>
    </source>
</evidence>
<accession>A6DPP2</accession>
<sequence>MNQDKSIKSRMEQSMKTHISANEATYGPQQYKTFAGALTAFFSEECPQLGGMRTRQVLSSTIISMVNKFYPETSHLKQGQTPWVTTDKNATKSYGKKINQTPLVSVILDLVRAEDIQERKDGKKLRDIKKEAVARVLKQSYKQGGCMTSVELAILLKISPPTVGKYIKEWELEHNEVLPRRGSIHDMGPTLTHKKIIIEKLFIKKLSVQQVSRETYHSFQAIQRYISKFKQVLICYKKGMNINEIAKVIGNTSRLIKEYEAIILEYKDRGFVLEQIINTDAKVDSQYETIVNDLNSQKN</sequence>
<dbReference type="eggNOG" id="COG1349">
    <property type="taxonomic scope" value="Bacteria"/>
</dbReference>
<comment type="caution">
    <text evidence="1">The sequence shown here is derived from an EMBL/GenBank/DDBJ whole genome shotgun (WGS) entry which is preliminary data.</text>
</comment>
<evidence type="ECO:0008006" key="3">
    <source>
        <dbReference type="Google" id="ProtNLM"/>
    </source>
</evidence>
<dbReference type="Pfam" id="PF07900">
    <property type="entry name" value="DUF1670"/>
    <property type="match status" value="1"/>
</dbReference>
<protein>
    <recommendedName>
        <fullName evidence="3">DUF1670 domain-containing protein</fullName>
    </recommendedName>
</protein>
<name>A6DPP2_9BACT</name>
<reference evidence="1 2" key="1">
    <citation type="journal article" date="2010" name="J. Bacteriol.">
        <title>Genome sequence of Lentisphaera araneosa HTCC2155T, the type species of the order Lentisphaerales in the phylum Lentisphaerae.</title>
        <authorList>
            <person name="Thrash J.C."/>
            <person name="Cho J.C."/>
            <person name="Vergin K.L."/>
            <person name="Morris R.M."/>
            <person name="Giovannoni S.J."/>
        </authorList>
    </citation>
    <scope>NUCLEOTIDE SEQUENCE [LARGE SCALE GENOMIC DNA]</scope>
    <source>
        <strain evidence="1 2">HTCC2155</strain>
    </source>
</reference>
<dbReference type="InterPro" id="IPR012872">
    <property type="entry name" value="DUF1670"/>
</dbReference>
<proteinExistence type="predicted"/>
<dbReference type="AlphaFoldDB" id="A6DPP2"/>
<gene>
    <name evidence="1" type="ORF">LNTAR_19737</name>
</gene>
<dbReference type="EMBL" id="ABCK01000017">
    <property type="protein sequence ID" value="EDM26337.1"/>
    <property type="molecule type" value="Genomic_DNA"/>
</dbReference>